<dbReference type="Gene3D" id="3.40.50.720">
    <property type="entry name" value="NAD(P)-binding Rossmann-like Domain"/>
    <property type="match status" value="1"/>
</dbReference>
<dbReference type="InterPro" id="IPR036291">
    <property type="entry name" value="NAD(P)-bd_dom_sf"/>
</dbReference>
<dbReference type="PANTHER" id="PTHR43669">
    <property type="entry name" value="5-KETO-D-GLUCONATE 5-REDUCTASE"/>
    <property type="match status" value="1"/>
</dbReference>
<sequence length="214" mass="22543">YQSSLTKTWHSESYPAISPSRPALSAEDKVVVITGSASGIGFSIARAFAAAGCTKMAILARKENILTRAKESIEQEYPGTNGLALPTDITDGKQLTIAFTTVAESFRAIDILVCSAAYMPASAPVLSPECDLDSWWNTFTTNVLGVMKVARAFEPHAAEGGQILNIATALATLPPLQHGLSSYAASKAAAAKAFDCIALENPHLKGRSTSDLVL</sequence>
<dbReference type="SUPFAM" id="SSF51735">
    <property type="entry name" value="NAD(P)-binding Rossmann-fold domains"/>
    <property type="match status" value="1"/>
</dbReference>
<evidence type="ECO:0000313" key="3">
    <source>
        <dbReference type="EMBL" id="KAH7038287.1"/>
    </source>
</evidence>
<dbReference type="PRINTS" id="PR00081">
    <property type="entry name" value="GDHRDH"/>
</dbReference>
<feature type="non-terminal residue" evidence="3">
    <location>
        <position position="1"/>
    </location>
</feature>
<dbReference type="PANTHER" id="PTHR43669:SF3">
    <property type="entry name" value="ALCOHOL DEHYDROGENASE, PUTATIVE (AFU_ORTHOLOGUE AFUA_3G03445)-RELATED"/>
    <property type="match status" value="1"/>
</dbReference>
<dbReference type="CDD" id="cd05233">
    <property type="entry name" value="SDR_c"/>
    <property type="match status" value="1"/>
</dbReference>
<comment type="similarity">
    <text evidence="1">Belongs to the short-chain dehydrogenases/reductases (SDR) family.</text>
</comment>
<proteinExistence type="inferred from homology"/>
<name>A0A9P8YG40_9PEZI</name>
<evidence type="ECO:0000256" key="1">
    <source>
        <dbReference type="ARBA" id="ARBA00006484"/>
    </source>
</evidence>
<evidence type="ECO:0000313" key="4">
    <source>
        <dbReference type="Proteomes" id="UP000756346"/>
    </source>
</evidence>
<dbReference type="Pfam" id="PF00106">
    <property type="entry name" value="adh_short"/>
    <property type="match status" value="1"/>
</dbReference>
<dbReference type="RefSeq" id="XP_046017408.1">
    <property type="nucleotide sequence ID" value="XM_046161763.1"/>
</dbReference>
<keyword evidence="2" id="KW-0560">Oxidoreductase</keyword>
<comment type="caution">
    <text evidence="3">The sequence shown here is derived from an EMBL/GenBank/DDBJ whole genome shotgun (WGS) entry which is preliminary data.</text>
</comment>
<dbReference type="EMBL" id="JAGTJQ010000002">
    <property type="protein sequence ID" value="KAH7038287.1"/>
    <property type="molecule type" value="Genomic_DNA"/>
</dbReference>
<dbReference type="Proteomes" id="UP000756346">
    <property type="component" value="Unassembled WGS sequence"/>
</dbReference>
<dbReference type="GO" id="GO:0016491">
    <property type="term" value="F:oxidoreductase activity"/>
    <property type="evidence" value="ECO:0007669"/>
    <property type="project" value="UniProtKB-KW"/>
</dbReference>
<protein>
    <recommendedName>
        <fullName evidence="5">NAD(P)-binding protein</fullName>
    </recommendedName>
</protein>
<evidence type="ECO:0008006" key="5">
    <source>
        <dbReference type="Google" id="ProtNLM"/>
    </source>
</evidence>
<keyword evidence="4" id="KW-1185">Reference proteome</keyword>
<organism evidence="3 4">
    <name type="scientific">Microdochium trichocladiopsis</name>
    <dbReference type="NCBI Taxonomy" id="1682393"/>
    <lineage>
        <taxon>Eukaryota</taxon>
        <taxon>Fungi</taxon>
        <taxon>Dikarya</taxon>
        <taxon>Ascomycota</taxon>
        <taxon>Pezizomycotina</taxon>
        <taxon>Sordariomycetes</taxon>
        <taxon>Xylariomycetidae</taxon>
        <taxon>Xylariales</taxon>
        <taxon>Microdochiaceae</taxon>
        <taxon>Microdochium</taxon>
    </lineage>
</organism>
<dbReference type="AlphaFoldDB" id="A0A9P8YG40"/>
<dbReference type="OrthoDB" id="1933717at2759"/>
<dbReference type="GeneID" id="70191309"/>
<reference evidence="3" key="1">
    <citation type="journal article" date="2021" name="Nat. Commun.">
        <title>Genetic determinants of endophytism in the Arabidopsis root mycobiome.</title>
        <authorList>
            <person name="Mesny F."/>
            <person name="Miyauchi S."/>
            <person name="Thiergart T."/>
            <person name="Pickel B."/>
            <person name="Atanasova L."/>
            <person name="Karlsson M."/>
            <person name="Huettel B."/>
            <person name="Barry K.W."/>
            <person name="Haridas S."/>
            <person name="Chen C."/>
            <person name="Bauer D."/>
            <person name="Andreopoulos W."/>
            <person name="Pangilinan J."/>
            <person name="LaButti K."/>
            <person name="Riley R."/>
            <person name="Lipzen A."/>
            <person name="Clum A."/>
            <person name="Drula E."/>
            <person name="Henrissat B."/>
            <person name="Kohler A."/>
            <person name="Grigoriev I.V."/>
            <person name="Martin F.M."/>
            <person name="Hacquard S."/>
        </authorList>
    </citation>
    <scope>NUCLEOTIDE SEQUENCE</scope>
    <source>
        <strain evidence="3">MPI-CAGE-CH-0230</strain>
    </source>
</reference>
<dbReference type="InterPro" id="IPR002347">
    <property type="entry name" value="SDR_fam"/>
</dbReference>
<accession>A0A9P8YG40</accession>
<evidence type="ECO:0000256" key="2">
    <source>
        <dbReference type="ARBA" id="ARBA00023002"/>
    </source>
</evidence>
<gene>
    <name evidence="3" type="ORF">B0I36DRAFT_403910</name>
</gene>